<evidence type="ECO:0000313" key="1">
    <source>
        <dbReference type="EMBL" id="MCK0536198.1"/>
    </source>
</evidence>
<organism evidence="1 2">
    <name type="scientific">Alcanivorax quisquiliarum</name>
    <dbReference type="NCBI Taxonomy" id="2933565"/>
    <lineage>
        <taxon>Bacteria</taxon>
        <taxon>Pseudomonadati</taxon>
        <taxon>Pseudomonadota</taxon>
        <taxon>Gammaproteobacteria</taxon>
        <taxon>Oceanospirillales</taxon>
        <taxon>Alcanivoracaceae</taxon>
        <taxon>Alcanivorax</taxon>
    </lineage>
</organism>
<dbReference type="RefSeq" id="WP_246947189.1">
    <property type="nucleotide sequence ID" value="NZ_JALKII010000001.1"/>
</dbReference>
<reference evidence="1" key="1">
    <citation type="submission" date="2022-04" db="EMBL/GenBank/DDBJ databases">
        <title>Alcanivorax sp. CY1518 draft genome sequence.</title>
        <authorList>
            <person name="Zhao G."/>
            <person name="An M."/>
        </authorList>
    </citation>
    <scope>NUCLEOTIDE SEQUENCE</scope>
    <source>
        <strain evidence="1">CY1518</strain>
    </source>
</reference>
<sequence>MKRQHAIAIVLAIVVLAVLVFLRSPEQDMVMPEQPPASEGERLPETAPTEDEYLGTVHGENFSEAPALQAYRARQLFAQRVSEFFAQSETLSAAAREAEATALLVQVEQFEARGELSAAEAVSLRLGLLRSSADEVEFTTQAAHIIEAYQARHAQAMAEYLANPPAAFVDYKARERAIVEEVRQLETIPGGISRGQYLRERLQAAREESYAAVHRDE</sequence>
<evidence type="ECO:0008006" key="3">
    <source>
        <dbReference type="Google" id="ProtNLM"/>
    </source>
</evidence>
<dbReference type="Proteomes" id="UP001165524">
    <property type="component" value="Unassembled WGS sequence"/>
</dbReference>
<accession>A0ABT0E306</accession>
<comment type="caution">
    <text evidence="1">The sequence shown here is derived from an EMBL/GenBank/DDBJ whole genome shotgun (WGS) entry which is preliminary data.</text>
</comment>
<dbReference type="EMBL" id="JALKII010000001">
    <property type="protein sequence ID" value="MCK0536198.1"/>
    <property type="molecule type" value="Genomic_DNA"/>
</dbReference>
<protein>
    <recommendedName>
        <fullName evidence="3">Lipase modulator</fullName>
    </recommendedName>
</protein>
<name>A0ABT0E306_9GAMM</name>
<keyword evidence="2" id="KW-1185">Reference proteome</keyword>
<gene>
    <name evidence="1" type="ORF">MU846_00555</name>
</gene>
<evidence type="ECO:0000313" key="2">
    <source>
        <dbReference type="Proteomes" id="UP001165524"/>
    </source>
</evidence>
<proteinExistence type="predicted"/>